<dbReference type="AlphaFoldDB" id="A0A507D026"/>
<organism evidence="12 14">
    <name type="scientific">Synchytrium endobioticum</name>
    <dbReference type="NCBI Taxonomy" id="286115"/>
    <lineage>
        <taxon>Eukaryota</taxon>
        <taxon>Fungi</taxon>
        <taxon>Fungi incertae sedis</taxon>
        <taxon>Chytridiomycota</taxon>
        <taxon>Chytridiomycota incertae sedis</taxon>
        <taxon>Chytridiomycetes</taxon>
        <taxon>Synchytriales</taxon>
        <taxon>Synchytriaceae</taxon>
        <taxon>Synchytrium</taxon>
    </lineage>
</organism>
<dbReference type="InterPro" id="IPR055457">
    <property type="entry name" value="OST48_N"/>
</dbReference>
<keyword evidence="4 8" id="KW-0812">Transmembrane</keyword>
<evidence type="ECO:0000256" key="8">
    <source>
        <dbReference type="RuleBase" id="RU361142"/>
    </source>
</evidence>
<evidence type="ECO:0000313" key="11">
    <source>
        <dbReference type="EMBL" id="TPX42278.1"/>
    </source>
</evidence>
<proteinExistence type="inferred from homology"/>
<keyword evidence="12" id="KW-0808">Transferase</keyword>
<feature type="chain" id="PRO_5033899410" description="Dolichyl-diphosphooligosaccharide--protein glycosyltransferase subunit WBP1" evidence="8">
    <location>
        <begin position="26"/>
        <end position="464"/>
    </location>
</feature>
<dbReference type="GO" id="GO:0016740">
    <property type="term" value="F:transferase activity"/>
    <property type="evidence" value="ECO:0007669"/>
    <property type="project" value="UniProtKB-KW"/>
</dbReference>
<reference evidence="13 14" key="1">
    <citation type="journal article" date="2019" name="Sci. Rep.">
        <title>Comparative genomics of chytrid fungi reveal insights into the obligate biotrophic and pathogenic lifestyle of Synchytrium endobioticum.</title>
        <authorList>
            <person name="van de Vossenberg B.T.L.H."/>
            <person name="Warris S."/>
            <person name="Nguyen H.D.T."/>
            <person name="van Gent-Pelzer M.P.E."/>
            <person name="Joly D.L."/>
            <person name="van de Geest H.C."/>
            <person name="Bonants P.J.M."/>
            <person name="Smith D.S."/>
            <person name="Levesque C.A."/>
            <person name="van der Lee T.A.J."/>
        </authorList>
    </citation>
    <scope>NUCLEOTIDE SEQUENCE [LARGE SCALE GENOMIC DNA]</scope>
    <source>
        <strain evidence="12 14">LEV6574</strain>
        <strain evidence="11 13">MB42</strain>
    </source>
</reference>
<dbReference type="Pfam" id="PF23358">
    <property type="entry name" value="OST48_MD"/>
    <property type="match status" value="1"/>
</dbReference>
<keyword evidence="7 8" id="KW-0472">Membrane</keyword>
<dbReference type="Proteomes" id="UP000320475">
    <property type="component" value="Unassembled WGS sequence"/>
</dbReference>
<accession>A0A507D026</accession>
<dbReference type="STRING" id="286115.A0A507D026"/>
<keyword evidence="8" id="KW-0732">Signal</keyword>
<protein>
    <recommendedName>
        <fullName evidence="8">Dolichyl-diphosphooligosaccharide--protein glycosyltransferase subunit WBP1</fullName>
        <shortName evidence="8">Oligosaccharyl transferase subunit WBP1</shortName>
    </recommendedName>
</protein>
<keyword evidence="6 8" id="KW-1133">Transmembrane helix</keyword>
<evidence type="ECO:0000313" key="12">
    <source>
        <dbReference type="EMBL" id="TPX44784.1"/>
    </source>
</evidence>
<sequence>MCDKVRKPQSAWLLLCIILFSATCGGVHQVYAKSAQGNRVLMILNDPKEEQTKYSQLVKSLRDRGFTVTSKAAADSSLSLIQYEEKLADHLILFAPEVESYGNEFSIGKIIDYVNAGGNVLVAASSSVSEFIRDLALEFSADFDEAGRSVFDDFHSLDANTQSSASKIKSSNFIQNPHILPPSVTSGPPVIFADGVGHRLTGRNTFIIPVLSGFPSTFTAMKTDGGLDATSILGGSVTLVSALQARNNARVVFTGSVAMFSDEYWNGKADGRKSGNGPFAIELTKWAFHEKGVLKVQNVRHHERNGTQQLGTYHQGPTYRIKDYFTYEIEISKYENDEWLPFTTNDIQLEAIMIDPYYRLPLIPSTPSPAARDTQHYAVTFQLPDVYGVFTFKVDYKRHGLTWLLASDTVPIRPFRHDEYPRFISSAHVYYVNTFSLMIGFVLLCMLWMYHRETKPAGVVKKTQ</sequence>
<dbReference type="UniPathway" id="UPA00378"/>
<evidence type="ECO:0000256" key="1">
    <source>
        <dbReference type="ARBA" id="ARBA00004479"/>
    </source>
</evidence>
<evidence type="ECO:0000259" key="10">
    <source>
        <dbReference type="Pfam" id="PF23358"/>
    </source>
</evidence>
<comment type="pathway">
    <text evidence="2 8">Protein modification; protein glycosylation.</text>
</comment>
<dbReference type="PANTHER" id="PTHR10830:SF0">
    <property type="entry name" value="DOLICHYL-DIPHOSPHOOLIGOSACCHARIDE--PROTEIN GLYCOSYLTRANSFERASE 48 KDA SUBUNIT"/>
    <property type="match status" value="1"/>
</dbReference>
<evidence type="ECO:0000256" key="2">
    <source>
        <dbReference type="ARBA" id="ARBA00004922"/>
    </source>
</evidence>
<feature type="domain" description="OST48 middle" evidence="10">
    <location>
        <begin position="309"/>
        <end position="451"/>
    </location>
</feature>
<comment type="caution">
    <text evidence="12">The sequence shown here is derived from an EMBL/GenBank/DDBJ whole genome shotgun (WGS) entry which is preliminary data.</text>
</comment>
<evidence type="ECO:0000259" key="9">
    <source>
        <dbReference type="Pfam" id="PF03345"/>
    </source>
</evidence>
<dbReference type="InterPro" id="IPR005013">
    <property type="entry name" value="DDOST_48_kDa_subunit"/>
</dbReference>
<dbReference type="EMBL" id="QEAN01000238">
    <property type="protein sequence ID" value="TPX42278.1"/>
    <property type="molecule type" value="Genomic_DNA"/>
</dbReference>
<dbReference type="Proteomes" id="UP000317494">
    <property type="component" value="Unassembled WGS sequence"/>
</dbReference>
<dbReference type="PANTHER" id="PTHR10830">
    <property type="entry name" value="DOLICHYL-DIPHOSPHOOLIGOSACCHARIDE--PROTEIN GLYCOSYLTRANSFERASE 48 KDA SUBUNIT"/>
    <property type="match status" value="1"/>
</dbReference>
<dbReference type="Pfam" id="PF03345">
    <property type="entry name" value="OST48_N"/>
    <property type="match status" value="1"/>
</dbReference>
<dbReference type="OrthoDB" id="29105at2759"/>
<dbReference type="EMBL" id="QEAM01000168">
    <property type="protein sequence ID" value="TPX44784.1"/>
    <property type="molecule type" value="Genomic_DNA"/>
</dbReference>
<comment type="subcellular location">
    <subcellularLocation>
        <location evidence="8">Endoplasmic reticulum membrane</location>
        <topology evidence="8">Single-pass type I membrane protein</topology>
    </subcellularLocation>
    <subcellularLocation>
        <location evidence="1">Membrane</location>
        <topology evidence="1">Single-pass type I membrane protein</topology>
    </subcellularLocation>
</comment>
<keyword evidence="13" id="KW-1185">Reference proteome</keyword>
<evidence type="ECO:0000256" key="4">
    <source>
        <dbReference type="ARBA" id="ARBA00022692"/>
    </source>
</evidence>
<evidence type="ECO:0000256" key="5">
    <source>
        <dbReference type="ARBA" id="ARBA00022824"/>
    </source>
</evidence>
<evidence type="ECO:0000313" key="14">
    <source>
        <dbReference type="Proteomes" id="UP000320475"/>
    </source>
</evidence>
<comment type="similarity">
    <text evidence="3 8">Belongs to the DDOST 48 kDa subunit family.</text>
</comment>
<feature type="signal peptide" evidence="8">
    <location>
        <begin position="1"/>
        <end position="25"/>
    </location>
</feature>
<name>A0A507D026_9FUNG</name>
<evidence type="ECO:0000313" key="13">
    <source>
        <dbReference type="Proteomes" id="UP000317494"/>
    </source>
</evidence>
<keyword evidence="5 8" id="KW-0256">Endoplasmic reticulum</keyword>
<comment type="subunit">
    <text evidence="8">Component of the oligosaccharyltransferase (OST) complex.</text>
</comment>
<feature type="transmembrane region" description="Helical" evidence="8">
    <location>
        <begin position="430"/>
        <end position="450"/>
    </location>
</feature>
<evidence type="ECO:0000256" key="3">
    <source>
        <dbReference type="ARBA" id="ARBA00008743"/>
    </source>
</evidence>
<dbReference type="VEuPathDB" id="FungiDB:SeMB42_g05194"/>
<feature type="domain" description="OST48 N-terminal" evidence="9">
    <location>
        <begin position="39"/>
        <end position="287"/>
    </location>
</feature>
<dbReference type="GO" id="GO:0008250">
    <property type="term" value="C:oligosaccharyltransferase complex"/>
    <property type="evidence" value="ECO:0007669"/>
    <property type="project" value="TreeGrafter"/>
</dbReference>
<gene>
    <name evidence="12" type="primary">STT3</name>
    <name evidence="12" type="ORF">SeLEV6574_g04287</name>
    <name evidence="11" type="ORF">SeMB42_g05194</name>
</gene>
<evidence type="ECO:0000256" key="7">
    <source>
        <dbReference type="ARBA" id="ARBA00023136"/>
    </source>
</evidence>
<dbReference type="InterPro" id="IPR055459">
    <property type="entry name" value="OST48_MD"/>
</dbReference>
<dbReference type="GO" id="GO:0018279">
    <property type="term" value="P:protein N-linked glycosylation via asparagine"/>
    <property type="evidence" value="ECO:0007669"/>
    <property type="project" value="UniProtKB-UniRule"/>
</dbReference>
<evidence type="ECO:0000256" key="6">
    <source>
        <dbReference type="ARBA" id="ARBA00022989"/>
    </source>
</evidence>
<comment type="function">
    <text evidence="8">Subunit of the oligosaccharyl transferase (OST) complex that catalyzes the initial transfer of a defined glycan (Glc(3)Man(9)GlcNAc(2) in eukaryotes) from the lipid carrier dolichol-pyrophosphate to an asparagine residue within an Asn-X-Ser/Thr consensus motif in nascent polypeptide chains, the first step in protein N-glycosylation. N-glycosylation occurs cotranslationally and the complex associates with the Sec61 complex at the channel-forming translocon complex that mediates protein translocation across the endoplasmic reticulum (ER).</text>
</comment>